<dbReference type="SUPFAM" id="SSF52499">
    <property type="entry name" value="Isochorismatase-like hydrolases"/>
    <property type="match status" value="1"/>
</dbReference>
<accession>A0A543B2H6</accession>
<dbReference type="InterPro" id="IPR036380">
    <property type="entry name" value="Isochorismatase-like_sf"/>
</dbReference>
<keyword evidence="1" id="KW-0378">Hydrolase</keyword>
<reference evidence="3 4" key="1">
    <citation type="submission" date="2019-06" db="EMBL/GenBank/DDBJ databases">
        <title>Sequencing the genomes of 1000 actinobacteria strains.</title>
        <authorList>
            <person name="Klenk H.-P."/>
        </authorList>
    </citation>
    <scope>NUCLEOTIDE SEQUENCE [LARGE SCALE GENOMIC DNA]</scope>
    <source>
        <strain evidence="3 4">DSM 45928</strain>
    </source>
</reference>
<dbReference type="Gene3D" id="3.40.50.850">
    <property type="entry name" value="Isochorismatase-like"/>
    <property type="match status" value="1"/>
</dbReference>
<dbReference type="Proteomes" id="UP000317043">
    <property type="component" value="Unassembled WGS sequence"/>
</dbReference>
<dbReference type="InterPro" id="IPR000868">
    <property type="entry name" value="Isochorismatase-like_dom"/>
</dbReference>
<dbReference type="AlphaFoldDB" id="A0A543B2H6"/>
<proteinExistence type="predicted"/>
<protein>
    <submittedName>
        <fullName evidence="3">Nicotinamidase-related amidase</fullName>
    </submittedName>
</protein>
<evidence type="ECO:0000313" key="4">
    <source>
        <dbReference type="Proteomes" id="UP000317043"/>
    </source>
</evidence>
<keyword evidence="4" id="KW-1185">Reference proteome</keyword>
<name>A0A543B2H6_9ACTN</name>
<dbReference type="OrthoDB" id="9794942at2"/>
<evidence type="ECO:0000313" key="3">
    <source>
        <dbReference type="EMBL" id="TQL79034.1"/>
    </source>
</evidence>
<evidence type="ECO:0000259" key="2">
    <source>
        <dbReference type="Pfam" id="PF00857"/>
    </source>
</evidence>
<dbReference type="PANTHER" id="PTHR43540:SF6">
    <property type="entry name" value="ISOCHORISMATASE-LIKE DOMAIN-CONTAINING PROTEIN"/>
    <property type="match status" value="1"/>
</dbReference>
<evidence type="ECO:0000256" key="1">
    <source>
        <dbReference type="ARBA" id="ARBA00022801"/>
    </source>
</evidence>
<dbReference type="PANTHER" id="PTHR43540">
    <property type="entry name" value="PEROXYUREIDOACRYLATE/UREIDOACRYLATE AMIDOHYDROLASE-RELATED"/>
    <property type="match status" value="1"/>
</dbReference>
<feature type="domain" description="Isochorismatase-like" evidence="2">
    <location>
        <begin position="3"/>
        <end position="149"/>
    </location>
</feature>
<dbReference type="InterPro" id="IPR050272">
    <property type="entry name" value="Isochorismatase-like_hydrls"/>
</dbReference>
<sequence>MSTALIVIDVQESFQHRPNWSNVSNPAIVDDVNRLVAAARDGGHRVFWVLHNEPGTGTVFDPETGWVRFMDGMEPRPDEPVVRKSSHNAFTTSNLGQQLTEAGVTRVVIAGIQTEGCAETTARVASDMGYEVVFVTEATATFPITRRDTGAVLEAAAVIERTEFVLSGRFARIATIDDAFEVPATV</sequence>
<dbReference type="EMBL" id="VFOW01000001">
    <property type="protein sequence ID" value="TQL79034.1"/>
    <property type="molecule type" value="Genomic_DNA"/>
</dbReference>
<organism evidence="3 4">
    <name type="scientific">Stackebrandtia endophytica</name>
    <dbReference type="NCBI Taxonomy" id="1496996"/>
    <lineage>
        <taxon>Bacteria</taxon>
        <taxon>Bacillati</taxon>
        <taxon>Actinomycetota</taxon>
        <taxon>Actinomycetes</taxon>
        <taxon>Glycomycetales</taxon>
        <taxon>Glycomycetaceae</taxon>
        <taxon>Stackebrandtia</taxon>
    </lineage>
</organism>
<dbReference type="Pfam" id="PF00857">
    <property type="entry name" value="Isochorismatase"/>
    <property type="match status" value="1"/>
</dbReference>
<dbReference type="GO" id="GO:0016787">
    <property type="term" value="F:hydrolase activity"/>
    <property type="evidence" value="ECO:0007669"/>
    <property type="project" value="UniProtKB-KW"/>
</dbReference>
<gene>
    <name evidence="3" type="ORF">FB566_4635</name>
</gene>
<dbReference type="InParanoid" id="A0A543B2H6"/>
<comment type="caution">
    <text evidence="3">The sequence shown here is derived from an EMBL/GenBank/DDBJ whole genome shotgun (WGS) entry which is preliminary data.</text>
</comment>
<dbReference type="RefSeq" id="WP_142044036.1">
    <property type="nucleotide sequence ID" value="NZ_JBHTGS010000002.1"/>
</dbReference>